<name>A0ABV8UNZ6_9PROT</name>
<dbReference type="PIRSF" id="PIRSF016661">
    <property type="entry name" value="BioY"/>
    <property type="match status" value="1"/>
</dbReference>
<evidence type="ECO:0000313" key="4">
    <source>
        <dbReference type="EMBL" id="MFC4352779.1"/>
    </source>
</evidence>
<keyword evidence="2" id="KW-0813">Transport</keyword>
<keyword evidence="2 3" id="KW-0472">Membrane</keyword>
<comment type="caution">
    <text evidence="4">The sequence shown here is derived from an EMBL/GenBank/DDBJ whole genome shotgun (WGS) entry which is preliminary data.</text>
</comment>
<evidence type="ECO:0000256" key="3">
    <source>
        <dbReference type="SAM" id="Phobius"/>
    </source>
</evidence>
<feature type="transmembrane region" description="Helical" evidence="3">
    <location>
        <begin position="105"/>
        <end position="122"/>
    </location>
</feature>
<dbReference type="RefSeq" id="WP_382423141.1">
    <property type="nucleotide sequence ID" value="NZ_JBHSCW010000008.1"/>
</dbReference>
<feature type="transmembrane region" description="Helical" evidence="3">
    <location>
        <begin position="129"/>
        <end position="153"/>
    </location>
</feature>
<keyword evidence="3" id="KW-0812">Transmembrane</keyword>
<keyword evidence="3" id="KW-1133">Transmembrane helix</keyword>
<dbReference type="PANTHER" id="PTHR34295:SF1">
    <property type="entry name" value="BIOTIN TRANSPORTER BIOY"/>
    <property type="match status" value="1"/>
</dbReference>
<keyword evidence="5" id="KW-1185">Reference proteome</keyword>
<comment type="subcellular location">
    <subcellularLocation>
        <location evidence="2">Cell membrane</location>
        <topology evidence="2">Multi-pass membrane protein</topology>
    </subcellularLocation>
</comment>
<dbReference type="Gene3D" id="1.10.1760.20">
    <property type="match status" value="1"/>
</dbReference>
<feature type="transmembrane region" description="Helical" evidence="3">
    <location>
        <begin position="21"/>
        <end position="43"/>
    </location>
</feature>
<proteinExistence type="inferred from homology"/>
<evidence type="ECO:0000313" key="5">
    <source>
        <dbReference type="Proteomes" id="UP001595799"/>
    </source>
</evidence>
<sequence length="194" mass="20091">MTSTSRIAPTLAHAIWPAAGGLAALPRALVLMLAGTFVLAISAKVQVPFWPVPVTLQSLAVLVIGMSFGLRLGTATLALYLVQGAIGLPVFASGAGLAYLAGPTAGYLFGFVAAAALVGWLAERGWDRTIWLSMAAMTLGTLVLMGSGVAWLATLIGFEQAIASGFTPFIVGGLLKIVLGALMLPSVWKLIERR</sequence>
<dbReference type="Pfam" id="PF02632">
    <property type="entry name" value="BioY"/>
    <property type="match status" value="1"/>
</dbReference>
<feature type="transmembrane region" description="Helical" evidence="3">
    <location>
        <begin position="77"/>
        <end position="99"/>
    </location>
</feature>
<dbReference type="InterPro" id="IPR003784">
    <property type="entry name" value="BioY"/>
</dbReference>
<reference evidence="5" key="1">
    <citation type="journal article" date="2019" name="Int. J. Syst. Evol. Microbiol.">
        <title>The Global Catalogue of Microorganisms (GCM) 10K type strain sequencing project: providing services to taxonomists for standard genome sequencing and annotation.</title>
        <authorList>
            <consortium name="The Broad Institute Genomics Platform"/>
            <consortium name="The Broad Institute Genome Sequencing Center for Infectious Disease"/>
            <person name="Wu L."/>
            <person name="Ma J."/>
        </authorList>
    </citation>
    <scope>NUCLEOTIDE SEQUENCE [LARGE SCALE GENOMIC DNA]</scope>
    <source>
        <strain evidence="5">CECT 8472</strain>
    </source>
</reference>
<evidence type="ECO:0000256" key="2">
    <source>
        <dbReference type="PIRNR" id="PIRNR016661"/>
    </source>
</evidence>
<keyword evidence="2" id="KW-1003">Cell membrane</keyword>
<gene>
    <name evidence="4" type="ORF">ACFOW6_14600</name>
</gene>
<dbReference type="PANTHER" id="PTHR34295">
    <property type="entry name" value="BIOTIN TRANSPORTER BIOY"/>
    <property type="match status" value="1"/>
</dbReference>
<accession>A0ABV8UNZ6</accession>
<feature type="transmembrane region" description="Helical" evidence="3">
    <location>
        <begin position="49"/>
        <end position="70"/>
    </location>
</feature>
<evidence type="ECO:0000256" key="1">
    <source>
        <dbReference type="ARBA" id="ARBA00010692"/>
    </source>
</evidence>
<feature type="transmembrane region" description="Helical" evidence="3">
    <location>
        <begin position="165"/>
        <end position="188"/>
    </location>
</feature>
<dbReference type="EMBL" id="JBHSCW010000008">
    <property type="protein sequence ID" value="MFC4352779.1"/>
    <property type="molecule type" value="Genomic_DNA"/>
</dbReference>
<dbReference type="Proteomes" id="UP001595799">
    <property type="component" value="Unassembled WGS sequence"/>
</dbReference>
<comment type="similarity">
    <text evidence="1 2">Belongs to the BioY family.</text>
</comment>
<organism evidence="4 5">
    <name type="scientific">Fodinicurvata halophila</name>
    <dbReference type="NCBI Taxonomy" id="1419723"/>
    <lineage>
        <taxon>Bacteria</taxon>
        <taxon>Pseudomonadati</taxon>
        <taxon>Pseudomonadota</taxon>
        <taxon>Alphaproteobacteria</taxon>
        <taxon>Rhodospirillales</taxon>
        <taxon>Rhodovibrionaceae</taxon>
        <taxon>Fodinicurvata</taxon>
    </lineage>
</organism>
<protein>
    <recommendedName>
        <fullName evidence="2">Biotin transporter</fullName>
    </recommendedName>
</protein>